<dbReference type="InterPro" id="IPR001387">
    <property type="entry name" value="Cro/C1-type_HTH"/>
</dbReference>
<proteinExistence type="predicted"/>
<dbReference type="Proteomes" id="UP001646141">
    <property type="component" value="Unassembled WGS sequence"/>
</dbReference>
<evidence type="ECO:0000256" key="1">
    <source>
        <dbReference type="SAM" id="MobiDB-lite"/>
    </source>
</evidence>
<evidence type="ECO:0000313" key="3">
    <source>
        <dbReference type="EMBL" id="MBL3689492.1"/>
    </source>
</evidence>
<feature type="region of interest" description="Disordered" evidence="1">
    <location>
        <begin position="1"/>
        <end position="72"/>
    </location>
</feature>
<evidence type="ECO:0000259" key="2">
    <source>
        <dbReference type="PROSITE" id="PS50943"/>
    </source>
</evidence>
<protein>
    <submittedName>
        <fullName evidence="3">XRE family transcriptional regulator</fullName>
    </submittedName>
</protein>
<dbReference type="Pfam" id="PF13560">
    <property type="entry name" value="HTH_31"/>
    <property type="match status" value="1"/>
</dbReference>
<keyword evidence="4" id="KW-1185">Reference proteome</keyword>
<comment type="caution">
    <text evidence="3">The sequence shown here is derived from an EMBL/GenBank/DDBJ whole genome shotgun (WGS) entry which is preliminary data.</text>
</comment>
<sequence>MSMRPGARAPGSQNTARSRRDKTRTGGDMSSTKNTAPRKRGMSAEEVLAMHSERSPDGCRLWTRSTDRAGRPQVQYGGTVRRAHELAWELEHSKPVPEGYRLEHTCQGLARARGEDERGYLRCIETSHLVLAPLPMTKWRARDTPDEALGARIRAARLGAGLSQIELAELAGLGRSTLQLIERGARVDSAAVEAVLTALGLSSAPAA</sequence>
<dbReference type="EMBL" id="QYAD01000001">
    <property type="protein sequence ID" value="MBL3689492.1"/>
    <property type="molecule type" value="Genomic_DNA"/>
</dbReference>
<dbReference type="Gene3D" id="1.10.260.40">
    <property type="entry name" value="lambda repressor-like DNA-binding domains"/>
    <property type="match status" value="1"/>
</dbReference>
<dbReference type="SUPFAM" id="SSF47413">
    <property type="entry name" value="lambda repressor-like DNA-binding domains"/>
    <property type="match status" value="1"/>
</dbReference>
<dbReference type="PROSITE" id="PS50943">
    <property type="entry name" value="HTH_CROC1"/>
    <property type="match status" value="1"/>
</dbReference>
<reference evidence="3 4" key="1">
    <citation type="submission" date="2018-09" db="EMBL/GenBank/DDBJ databases">
        <title>Comparative genomics of Leucobacter spp.</title>
        <authorList>
            <person name="Reis A.C."/>
            <person name="Kolvenbach B.A."/>
            <person name="Corvini P.F.X."/>
            <person name="Nunes O.C."/>
        </authorList>
    </citation>
    <scope>NUCLEOTIDE SEQUENCE [LARGE SCALE GENOMIC DNA]</scope>
    <source>
        <strain evidence="3 4">L-1</strain>
    </source>
</reference>
<accession>A0ABS1SQV6</accession>
<dbReference type="InterPro" id="IPR010982">
    <property type="entry name" value="Lambda_DNA-bd_dom_sf"/>
</dbReference>
<dbReference type="CDD" id="cd00093">
    <property type="entry name" value="HTH_XRE"/>
    <property type="match status" value="1"/>
</dbReference>
<feature type="domain" description="HTH cro/C1-type" evidence="2">
    <location>
        <begin position="153"/>
        <end position="206"/>
    </location>
</feature>
<organism evidence="3 4">
    <name type="scientific">Leucobacter chromiireducens subsp. chromiireducens</name>
    <dbReference type="NCBI Taxonomy" id="660067"/>
    <lineage>
        <taxon>Bacteria</taxon>
        <taxon>Bacillati</taxon>
        <taxon>Actinomycetota</taxon>
        <taxon>Actinomycetes</taxon>
        <taxon>Micrococcales</taxon>
        <taxon>Microbacteriaceae</taxon>
        <taxon>Leucobacter</taxon>
    </lineage>
</organism>
<dbReference type="SMART" id="SM00530">
    <property type="entry name" value="HTH_XRE"/>
    <property type="match status" value="1"/>
</dbReference>
<evidence type="ECO:0000313" key="4">
    <source>
        <dbReference type="Proteomes" id="UP001646141"/>
    </source>
</evidence>
<name>A0ABS1SQV6_9MICO</name>
<gene>
    <name evidence="3" type="ORF">D3226_05890</name>
</gene>